<evidence type="ECO:0000313" key="2">
    <source>
        <dbReference type="Proteomes" id="UP000821837"/>
    </source>
</evidence>
<keyword evidence="2" id="KW-1185">Reference proteome</keyword>
<dbReference type="EMBL" id="JABSTV010001251">
    <property type="protein sequence ID" value="KAH7950903.1"/>
    <property type="molecule type" value="Genomic_DNA"/>
</dbReference>
<reference evidence="1" key="2">
    <citation type="submission" date="2021-09" db="EMBL/GenBank/DDBJ databases">
        <authorList>
            <person name="Jia N."/>
            <person name="Wang J."/>
            <person name="Shi W."/>
            <person name="Du L."/>
            <person name="Sun Y."/>
            <person name="Zhan W."/>
            <person name="Jiang J."/>
            <person name="Wang Q."/>
            <person name="Zhang B."/>
            <person name="Ji P."/>
            <person name="Sakyi L.B."/>
            <person name="Cui X."/>
            <person name="Yuan T."/>
            <person name="Jiang B."/>
            <person name="Yang W."/>
            <person name="Lam T.T.-Y."/>
            <person name="Chang Q."/>
            <person name="Ding S."/>
            <person name="Wang X."/>
            <person name="Zhu J."/>
            <person name="Ruan X."/>
            <person name="Zhao L."/>
            <person name="Wei J."/>
            <person name="Que T."/>
            <person name="Du C."/>
            <person name="Cheng J."/>
            <person name="Dai P."/>
            <person name="Han X."/>
            <person name="Huang E."/>
            <person name="Gao Y."/>
            <person name="Liu J."/>
            <person name="Shao H."/>
            <person name="Ye R."/>
            <person name="Li L."/>
            <person name="Wei W."/>
            <person name="Wang X."/>
            <person name="Wang C."/>
            <person name="Huo Q."/>
            <person name="Li W."/>
            <person name="Guo W."/>
            <person name="Chen H."/>
            <person name="Chen S."/>
            <person name="Zhou L."/>
            <person name="Zhou L."/>
            <person name="Ni X."/>
            <person name="Tian J."/>
            <person name="Zhou Y."/>
            <person name="Sheng Y."/>
            <person name="Liu T."/>
            <person name="Pan Y."/>
            <person name="Xia L."/>
            <person name="Li J."/>
            <person name="Zhao F."/>
            <person name="Cao W."/>
        </authorList>
    </citation>
    <scope>NUCLEOTIDE SEQUENCE</scope>
    <source>
        <strain evidence="1">Rsan-2018</strain>
        <tissue evidence="1">Larvae</tissue>
    </source>
</reference>
<accession>A0A9D4SU69</accession>
<comment type="caution">
    <text evidence="1">The sequence shown here is derived from an EMBL/GenBank/DDBJ whole genome shotgun (WGS) entry which is preliminary data.</text>
</comment>
<proteinExistence type="predicted"/>
<reference evidence="1" key="1">
    <citation type="journal article" date="2020" name="Cell">
        <title>Large-Scale Comparative Analyses of Tick Genomes Elucidate Their Genetic Diversity and Vector Capacities.</title>
        <authorList>
            <consortium name="Tick Genome and Microbiome Consortium (TIGMIC)"/>
            <person name="Jia N."/>
            <person name="Wang J."/>
            <person name="Shi W."/>
            <person name="Du L."/>
            <person name="Sun Y."/>
            <person name="Zhan W."/>
            <person name="Jiang J.F."/>
            <person name="Wang Q."/>
            <person name="Zhang B."/>
            <person name="Ji P."/>
            <person name="Bell-Sakyi L."/>
            <person name="Cui X.M."/>
            <person name="Yuan T.T."/>
            <person name="Jiang B.G."/>
            <person name="Yang W.F."/>
            <person name="Lam T.T."/>
            <person name="Chang Q.C."/>
            <person name="Ding S.J."/>
            <person name="Wang X.J."/>
            <person name="Zhu J.G."/>
            <person name="Ruan X.D."/>
            <person name="Zhao L."/>
            <person name="Wei J.T."/>
            <person name="Ye R.Z."/>
            <person name="Que T.C."/>
            <person name="Du C.H."/>
            <person name="Zhou Y.H."/>
            <person name="Cheng J.X."/>
            <person name="Dai P.F."/>
            <person name="Guo W.B."/>
            <person name="Han X.H."/>
            <person name="Huang E.J."/>
            <person name="Li L.F."/>
            <person name="Wei W."/>
            <person name="Gao Y.C."/>
            <person name="Liu J.Z."/>
            <person name="Shao H.Z."/>
            <person name="Wang X."/>
            <person name="Wang C.C."/>
            <person name="Yang T.C."/>
            <person name="Huo Q.B."/>
            <person name="Li W."/>
            <person name="Chen H.Y."/>
            <person name="Chen S.E."/>
            <person name="Zhou L.G."/>
            <person name="Ni X.B."/>
            <person name="Tian J.H."/>
            <person name="Sheng Y."/>
            <person name="Liu T."/>
            <person name="Pan Y.S."/>
            <person name="Xia L.Y."/>
            <person name="Li J."/>
            <person name="Zhao F."/>
            <person name="Cao W.C."/>
        </authorList>
    </citation>
    <scope>NUCLEOTIDE SEQUENCE</scope>
    <source>
        <strain evidence="1">Rsan-2018</strain>
    </source>
</reference>
<sequence>MSYGCMNWQPRPVLHTDELDEKQQFLQREVWKSPKDMDLSLAMVYMEDTYGAQRQFINSGSPVHHATEIKREWPLLLHRPFFYKHVAQLLGKVAKDGFKASLRGYAPLLFKHMKTVVKRDVNEWVIETEREVSKGCKNAKDVAFVPLLAAYFGVKEEALFKVFEASSVTPSFP</sequence>
<organism evidence="1 2">
    <name type="scientific">Rhipicephalus sanguineus</name>
    <name type="common">Brown dog tick</name>
    <name type="synonym">Ixodes sanguineus</name>
    <dbReference type="NCBI Taxonomy" id="34632"/>
    <lineage>
        <taxon>Eukaryota</taxon>
        <taxon>Metazoa</taxon>
        <taxon>Ecdysozoa</taxon>
        <taxon>Arthropoda</taxon>
        <taxon>Chelicerata</taxon>
        <taxon>Arachnida</taxon>
        <taxon>Acari</taxon>
        <taxon>Parasitiformes</taxon>
        <taxon>Ixodida</taxon>
        <taxon>Ixodoidea</taxon>
        <taxon>Ixodidae</taxon>
        <taxon>Rhipicephalinae</taxon>
        <taxon>Rhipicephalus</taxon>
        <taxon>Rhipicephalus</taxon>
    </lineage>
</organism>
<dbReference type="Proteomes" id="UP000821837">
    <property type="component" value="Chromosome 5"/>
</dbReference>
<protein>
    <submittedName>
        <fullName evidence="1">Uncharacterized protein</fullName>
    </submittedName>
</protein>
<dbReference type="AlphaFoldDB" id="A0A9D4SU69"/>
<name>A0A9D4SU69_RHISA</name>
<gene>
    <name evidence="1" type="ORF">HPB52_003086</name>
</gene>
<evidence type="ECO:0000313" key="1">
    <source>
        <dbReference type="EMBL" id="KAH7950903.1"/>
    </source>
</evidence>
<dbReference type="VEuPathDB" id="VectorBase:RSAN_052362"/>